<evidence type="ECO:0000256" key="2">
    <source>
        <dbReference type="ARBA" id="ARBA00004141"/>
    </source>
</evidence>
<feature type="transmembrane region" description="Helical" evidence="11">
    <location>
        <begin position="232"/>
        <end position="251"/>
    </location>
</feature>
<evidence type="ECO:0000313" key="14">
    <source>
        <dbReference type="Proteomes" id="UP000325797"/>
    </source>
</evidence>
<dbReference type="InterPro" id="IPR006370">
    <property type="entry name" value="HB_polyprenyltransferase-like"/>
</dbReference>
<dbReference type="FunFam" id="1.20.120.1780:FF:000001">
    <property type="entry name" value="4-hydroxybenzoate octaprenyltransferase"/>
    <property type="match status" value="1"/>
</dbReference>
<keyword evidence="8 11" id="KW-0812">Transmembrane</keyword>
<dbReference type="FunFam" id="1.10.357.140:FF:000003">
    <property type="entry name" value="4-hydroxybenzoate polyprenyltransferase, mitochondrial"/>
    <property type="match status" value="1"/>
</dbReference>
<dbReference type="NCBIfam" id="TIGR01474">
    <property type="entry name" value="ubiA_proteo"/>
    <property type="match status" value="1"/>
</dbReference>
<dbReference type="Gene3D" id="1.10.357.140">
    <property type="entry name" value="UbiA prenyltransferase"/>
    <property type="match status" value="1"/>
</dbReference>
<evidence type="ECO:0000256" key="10">
    <source>
        <dbReference type="ARBA" id="ARBA00023136"/>
    </source>
</evidence>
<evidence type="ECO:0000256" key="12">
    <source>
        <dbReference type="NCBIfam" id="TIGR01474"/>
    </source>
</evidence>
<dbReference type="GO" id="GO:0006744">
    <property type="term" value="P:ubiquinone biosynthetic process"/>
    <property type="evidence" value="ECO:0007669"/>
    <property type="project" value="UniProtKB-UniRule"/>
</dbReference>
<dbReference type="Gene3D" id="1.20.120.1780">
    <property type="entry name" value="UbiA prenyltransferase"/>
    <property type="match status" value="1"/>
</dbReference>
<dbReference type="PANTHER" id="PTHR11048">
    <property type="entry name" value="PRENYLTRANSFERASES"/>
    <property type="match status" value="1"/>
</dbReference>
<comment type="pathway">
    <text evidence="11">Cofactor biosynthesis; ubiquinone biosynthesis.</text>
</comment>
<dbReference type="GO" id="GO:0005886">
    <property type="term" value="C:plasma membrane"/>
    <property type="evidence" value="ECO:0007669"/>
    <property type="project" value="UniProtKB-SubCell"/>
</dbReference>
<comment type="subcellular location">
    <subcellularLocation>
        <location evidence="11">Cell inner membrane</location>
        <topology evidence="11">Multi-pass membrane protein</topology>
    </subcellularLocation>
    <subcellularLocation>
        <location evidence="2">Membrane</location>
        <topology evidence="2">Multi-pass membrane protein</topology>
    </subcellularLocation>
</comment>
<gene>
    <name evidence="11 13" type="primary">ubiA</name>
    <name evidence="13" type="ORF">FRZ61_07640</name>
</gene>
<evidence type="ECO:0000256" key="7">
    <source>
        <dbReference type="ARBA" id="ARBA00022688"/>
    </source>
</evidence>
<feature type="transmembrane region" description="Helical" evidence="11">
    <location>
        <begin position="293"/>
        <end position="311"/>
    </location>
</feature>
<keyword evidence="14" id="KW-1185">Reference proteome</keyword>
<comment type="cofactor">
    <cofactor evidence="1 11">
        <name>Mg(2+)</name>
        <dbReference type="ChEBI" id="CHEBI:18420"/>
    </cofactor>
</comment>
<dbReference type="UniPathway" id="UPA00232"/>
<feature type="transmembrane region" description="Helical" evidence="11">
    <location>
        <begin position="113"/>
        <end position="133"/>
    </location>
</feature>
<keyword evidence="6 11" id="KW-0808">Transferase</keyword>
<protein>
    <recommendedName>
        <fullName evidence="11 12">4-hydroxybenzoate octaprenyltransferase</fullName>
        <ecNumber evidence="11 12">2.5.1.39</ecNumber>
    </recommendedName>
    <alternativeName>
        <fullName evidence="11">4-HB polyprenyltransferase</fullName>
    </alternativeName>
</protein>
<dbReference type="OrthoDB" id="9782418at2"/>
<evidence type="ECO:0000256" key="8">
    <source>
        <dbReference type="ARBA" id="ARBA00022692"/>
    </source>
</evidence>
<dbReference type="Pfam" id="PF01040">
    <property type="entry name" value="UbiA"/>
    <property type="match status" value="1"/>
</dbReference>
<keyword evidence="10 11" id="KW-0472">Membrane</keyword>
<dbReference type="PANTHER" id="PTHR11048:SF28">
    <property type="entry name" value="4-HYDROXYBENZOATE POLYPRENYLTRANSFERASE, MITOCHONDRIAL"/>
    <property type="match status" value="1"/>
</dbReference>
<dbReference type="EC" id="2.5.1.39" evidence="11 12"/>
<evidence type="ECO:0000256" key="6">
    <source>
        <dbReference type="ARBA" id="ARBA00022679"/>
    </source>
</evidence>
<sequence>MPSEPHTAPPQAGPFTDIHRGNWVDRLLPASVAPYARLARLDRPIGTWLLLFPGWWSLALASPAKPDLWLMALFAVGALLMRGAGCTVNDIVDREFDAKVARTATRPIPSGAVSVHNAVIFLGLQLLLALIVLLQLDRFAIALGVASLALVATYPFMKRITYWPQAFLGLTFNWGALLGWAAATGSLAWPPVLLYAGGIAWTLFYDTIYAHQDKEDDALIGVKSTALKLGSATRPWLILFGTVTVLLWALAFVGAGLGWPAYVGLAAAALFLADQVRRTDLDDPADCRAKFNAHRWLGWMLLAGILLSPWLG</sequence>
<dbReference type="KEGG" id="hadh:FRZ61_07640"/>
<dbReference type="InterPro" id="IPR000537">
    <property type="entry name" value="UbiA_prenyltransferase"/>
</dbReference>
<comment type="function">
    <text evidence="11">Catalyzes the prenylation of para-hydroxybenzoate (PHB) with an all-trans polyprenyl group. Mediates the second step in the final reaction sequence of ubiquinone-8 (UQ-8) biosynthesis, which is the condensation of the polyisoprenoid side chain with PHB, generating the first membrane-bound Q intermediate 3-octaprenyl-4-hydroxybenzoate.</text>
</comment>
<dbReference type="PROSITE" id="PS00943">
    <property type="entry name" value="UBIA"/>
    <property type="match status" value="1"/>
</dbReference>
<dbReference type="RefSeq" id="WP_151115056.1">
    <property type="nucleotide sequence ID" value="NZ_CP042582.1"/>
</dbReference>
<evidence type="ECO:0000256" key="11">
    <source>
        <dbReference type="HAMAP-Rule" id="MF_01635"/>
    </source>
</evidence>
<organism evidence="13 14">
    <name type="scientific">Hypericibacter adhaerens</name>
    <dbReference type="NCBI Taxonomy" id="2602016"/>
    <lineage>
        <taxon>Bacteria</taxon>
        <taxon>Pseudomonadati</taxon>
        <taxon>Pseudomonadota</taxon>
        <taxon>Alphaproteobacteria</taxon>
        <taxon>Rhodospirillales</taxon>
        <taxon>Dongiaceae</taxon>
        <taxon>Hypericibacter</taxon>
    </lineage>
</organism>
<keyword evidence="9 11" id="KW-1133">Transmembrane helix</keyword>
<evidence type="ECO:0000256" key="9">
    <source>
        <dbReference type="ARBA" id="ARBA00022989"/>
    </source>
</evidence>
<keyword evidence="11" id="KW-0460">Magnesium</keyword>
<accession>A0A5J6MUJ8</accession>
<keyword evidence="7 11" id="KW-0831">Ubiquinone biosynthesis</keyword>
<evidence type="ECO:0000256" key="1">
    <source>
        <dbReference type="ARBA" id="ARBA00001946"/>
    </source>
</evidence>
<comment type="similarity">
    <text evidence="3 11">Belongs to the UbiA prenyltransferase family.</text>
</comment>
<evidence type="ECO:0000313" key="13">
    <source>
        <dbReference type="EMBL" id="QEX20844.1"/>
    </source>
</evidence>
<dbReference type="CDD" id="cd13959">
    <property type="entry name" value="PT_UbiA_COQ2"/>
    <property type="match status" value="1"/>
</dbReference>
<evidence type="ECO:0000256" key="4">
    <source>
        <dbReference type="ARBA" id="ARBA00022475"/>
    </source>
</evidence>
<evidence type="ECO:0000256" key="3">
    <source>
        <dbReference type="ARBA" id="ARBA00005985"/>
    </source>
</evidence>
<proteinExistence type="inferred from homology"/>
<comment type="catalytic activity">
    <reaction evidence="11">
        <text>all-trans-octaprenyl diphosphate + 4-hydroxybenzoate = 4-hydroxy-3-(all-trans-octaprenyl)benzoate + diphosphate</text>
        <dbReference type="Rhea" id="RHEA:27782"/>
        <dbReference type="ChEBI" id="CHEBI:1617"/>
        <dbReference type="ChEBI" id="CHEBI:17879"/>
        <dbReference type="ChEBI" id="CHEBI:33019"/>
        <dbReference type="ChEBI" id="CHEBI:57711"/>
        <dbReference type="EC" id="2.5.1.39"/>
    </reaction>
</comment>
<feature type="transmembrane region" description="Helical" evidence="11">
    <location>
        <begin position="192"/>
        <end position="211"/>
    </location>
</feature>
<keyword evidence="5 11" id="KW-0997">Cell inner membrane</keyword>
<name>A0A5J6MUJ8_9PROT</name>
<dbReference type="GO" id="GO:0008412">
    <property type="term" value="F:4-hydroxybenzoate polyprenyltransferase activity"/>
    <property type="evidence" value="ECO:0007669"/>
    <property type="project" value="UniProtKB-UniRule"/>
</dbReference>
<feature type="transmembrane region" description="Helical" evidence="11">
    <location>
        <begin position="68"/>
        <end position="92"/>
    </location>
</feature>
<evidence type="ECO:0000256" key="5">
    <source>
        <dbReference type="ARBA" id="ARBA00022519"/>
    </source>
</evidence>
<dbReference type="InterPro" id="IPR044878">
    <property type="entry name" value="UbiA_sf"/>
</dbReference>
<dbReference type="AlphaFoldDB" id="A0A5J6MUJ8"/>
<keyword evidence="4 11" id="KW-1003">Cell membrane</keyword>
<dbReference type="InterPro" id="IPR039653">
    <property type="entry name" value="Prenyltransferase"/>
</dbReference>
<feature type="transmembrane region" description="Helical" evidence="11">
    <location>
        <begin position="139"/>
        <end position="157"/>
    </location>
</feature>
<dbReference type="HAMAP" id="MF_01635">
    <property type="entry name" value="UbiA"/>
    <property type="match status" value="1"/>
</dbReference>
<feature type="transmembrane region" description="Helical" evidence="11">
    <location>
        <begin position="166"/>
        <end position="186"/>
    </location>
</feature>
<dbReference type="Proteomes" id="UP000325797">
    <property type="component" value="Chromosome"/>
</dbReference>
<reference evidence="13 14" key="1">
    <citation type="submission" date="2019-08" db="EMBL/GenBank/DDBJ databases">
        <title>Hyperibacter terrae gen. nov., sp. nov. and Hyperibacter viscosus sp. nov., two new members in the family Rhodospirillaceae isolated from the rhizosphere of Hypericum perforatum.</title>
        <authorList>
            <person name="Noviana Z."/>
        </authorList>
    </citation>
    <scope>NUCLEOTIDE SEQUENCE [LARGE SCALE GENOMIC DNA]</scope>
    <source>
        <strain evidence="13 14">R5959</strain>
    </source>
</reference>
<dbReference type="InterPro" id="IPR030470">
    <property type="entry name" value="UbiA_prenylTrfase_CS"/>
</dbReference>
<dbReference type="EMBL" id="CP042582">
    <property type="protein sequence ID" value="QEX20844.1"/>
    <property type="molecule type" value="Genomic_DNA"/>
</dbReference>
<feature type="transmembrane region" description="Helical" evidence="11">
    <location>
        <begin position="257"/>
        <end position="273"/>
    </location>
</feature>